<keyword evidence="3" id="KW-0732">Signal</keyword>
<dbReference type="InterPro" id="IPR013783">
    <property type="entry name" value="Ig-like_fold"/>
</dbReference>
<keyword evidence="2" id="KW-0812">Transmembrane</keyword>
<dbReference type="InterPro" id="IPR003598">
    <property type="entry name" value="Ig_sub2"/>
</dbReference>
<feature type="transmembrane region" description="Helical" evidence="2">
    <location>
        <begin position="133"/>
        <end position="157"/>
    </location>
</feature>
<gene>
    <name evidence="5" type="ORF">HHUSO_G10731</name>
</gene>
<dbReference type="PROSITE" id="PS50835">
    <property type="entry name" value="IG_LIKE"/>
    <property type="match status" value="1"/>
</dbReference>
<keyword evidence="2" id="KW-1133">Transmembrane helix</keyword>
<feature type="region of interest" description="Disordered" evidence="1">
    <location>
        <begin position="166"/>
        <end position="191"/>
    </location>
</feature>
<dbReference type="EMBL" id="JAHFZB010000008">
    <property type="protein sequence ID" value="KAK6487010.1"/>
    <property type="molecule type" value="Genomic_DNA"/>
</dbReference>
<evidence type="ECO:0000256" key="1">
    <source>
        <dbReference type="SAM" id="MobiDB-lite"/>
    </source>
</evidence>
<dbReference type="Proteomes" id="UP001369086">
    <property type="component" value="Unassembled WGS sequence"/>
</dbReference>
<dbReference type="SMART" id="SM00409">
    <property type="entry name" value="IG"/>
    <property type="match status" value="1"/>
</dbReference>
<dbReference type="InterPro" id="IPR007110">
    <property type="entry name" value="Ig-like_dom"/>
</dbReference>
<proteinExistence type="predicted"/>
<evidence type="ECO:0000256" key="2">
    <source>
        <dbReference type="SAM" id="Phobius"/>
    </source>
</evidence>
<dbReference type="SUPFAM" id="SSF48726">
    <property type="entry name" value="Immunoglobulin"/>
    <property type="match status" value="1"/>
</dbReference>
<accession>A0ABR0ZQB1</accession>
<organism evidence="5 6">
    <name type="scientific">Huso huso</name>
    <name type="common">Beluga</name>
    <name type="synonym">Acipenser huso</name>
    <dbReference type="NCBI Taxonomy" id="61971"/>
    <lineage>
        <taxon>Eukaryota</taxon>
        <taxon>Metazoa</taxon>
        <taxon>Chordata</taxon>
        <taxon>Craniata</taxon>
        <taxon>Vertebrata</taxon>
        <taxon>Euteleostomi</taxon>
        <taxon>Actinopterygii</taxon>
        <taxon>Chondrostei</taxon>
        <taxon>Acipenseriformes</taxon>
        <taxon>Acipenseridae</taxon>
        <taxon>Huso</taxon>
    </lineage>
</organism>
<keyword evidence="6" id="KW-1185">Reference proteome</keyword>
<reference evidence="5 6" key="1">
    <citation type="submission" date="2021-05" db="EMBL/GenBank/DDBJ databases">
        <authorList>
            <person name="Zahm M."/>
            <person name="Klopp C."/>
            <person name="Cabau C."/>
            <person name="Kuhl H."/>
            <person name="Suciu R."/>
            <person name="Ciorpac M."/>
            <person name="Holostenco D."/>
            <person name="Gessner J."/>
            <person name="Wuertz S."/>
            <person name="Hohne C."/>
            <person name="Stock M."/>
            <person name="Gislard M."/>
            <person name="Lluch J."/>
            <person name="Milhes M."/>
            <person name="Lampietro C."/>
            <person name="Lopez Roques C."/>
            <person name="Donnadieu C."/>
            <person name="Du K."/>
            <person name="Schartl M."/>
            <person name="Guiguen Y."/>
        </authorList>
    </citation>
    <scope>NUCLEOTIDE SEQUENCE [LARGE SCALE GENOMIC DNA]</scope>
    <source>
        <strain evidence="5">Hh-F2</strain>
        <tissue evidence="5">Blood</tissue>
    </source>
</reference>
<dbReference type="SMART" id="SM00408">
    <property type="entry name" value="IGc2"/>
    <property type="match status" value="1"/>
</dbReference>
<dbReference type="InterPro" id="IPR003599">
    <property type="entry name" value="Ig_sub"/>
</dbReference>
<feature type="chain" id="PRO_5046698534" description="Ig-like domain-containing protein" evidence="3">
    <location>
        <begin position="26"/>
        <end position="207"/>
    </location>
</feature>
<protein>
    <recommendedName>
        <fullName evidence="4">Ig-like domain-containing protein</fullName>
    </recommendedName>
</protein>
<comment type="caution">
    <text evidence="5">The sequence shown here is derived from an EMBL/GenBank/DDBJ whole genome shotgun (WGS) entry which is preliminary data.</text>
</comment>
<dbReference type="Pfam" id="PF13927">
    <property type="entry name" value="Ig_3"/>
    <property type="match status" value="1"/>
</dbReference>
<dbReference type="InterPro" id="IPR036179">
    <property type="entry name" value="Ig-like_dom_sf"/>
</dbReference>
<keyword evidence="2" id="KW-0472">Membrane</keyword>
<sequence>MNVSSWNLQFEIALAVLFLSDYSRATALTILNCSVGGKVQMCCDAFNYTTQITWRKESSLIISYRRNTTHQNVSTERITLVSKYPSILGITDLQLSDKGNYTCEVTSLQGLNTFRWQLIILEASAEKGPEKRYLILATVPSMTVLVFASAFVVICCVRRNCSGLQHREGNQSNNPGNQEVPENADRTARNNSSSYFERLNSVYEEIQ</sequence>
<name>A0ABR0ZQB1_HUSHU</name>
<evidence type="ECO:0000313" key="5">
    <source>
        <dbReference type="EMBL" id="KAK6487010.1"/>
    </source>
</evidence>
<evidence type="ECO:0000313" key="6">
    <source>
        <dbReference type="Proteomes" id="UP001369086"/>
    </source>
</evidence>
<evidence type="ECO:0000256" key="3">
    <source>
        <dbReference type="SAM" id="SignalP"/>
    </source>
</evidence>
<feature type="domain" description="Ig-like" evidence="4">
    <location>
        <begin position="31"/>
        <end position="107"/>
    </location>
</feature>
<feature type="signal peptide" evidence="3">
    <location>
        <begin position="1"/>
        <end position="25"/>
    </location>
</feature>
<evidence type="ECO:0000259" key="4">
    <source>
        <dbReference type="PROSITE" id="PS50835"/>
    </source>
</evidence>
<dbReference type="Gene3D" id="2.60.40.10">
    <property type="entry name" value="Immunoglobulins"/>
    <property type="match status" value="1"/>
</dbReference>